<gene>
    <name evidence="1" type="ORF">ACOLOM_LOCUS11582</name>
</gene>
<reference evidence="1" key="1">
    <citation type="submission" date="2021-06" db="EMBL/GenBank/DDBJ databases">
        <authorList>
            <person name="Kallberg Y."/>
            <person name="Tangrot J."/>
            <person name="Rosling A."/>
        </authorList>
    </citation>
    <scope>NUCLEOTIDE SEQUENCE</scope>
    <source>
        <strain evidence="1">CL356</strain>
    </source>
</reference>
<dbReference type="Proteomes" id="UP000789525">
    <property type="component" value="Unassembled WGS sequence"/>
</dbReference>
<accession>A0ACA9PZY5</accession>
<evidence type="ECO:0000313" key="2">
    <source>
        <dbReference type="Proteomes" id="UP000789525"/>
    </source>
</evidence>
<protein>
    <submittedName>
        <fullName evidence="1">5476_t:CDS:1</fullName>
    </submittedName>
</protein>
<dbReference type="EMBL" id="CAJVPT010042442">
    <property type="protein sequence ID" value="CAG8730071.1"/>
    <property type="molecule type" value="Genomic_DNA"/>
</dbReference>
<comment type="caution">
    <text evidence="1">The sequence shown here is derived from an EMBL/GenBank/DDBJ whole genome shotgun (WGS) entry which is preliminary data.</text>
</comment>
<name>A0ACA9PZY5_9GLOM</name>
<evidence type="ECO:0000313" key="1">
    <source>
        <dbReference type="EMBL" id="CAG8730071.1"/>
    </source>
</evidence>
<feature type="non-terminal residue" evidence="1">
    <location>
        <position position="1"/>
    </location>
</feature>
<organism evidence="1 2">
    <name type="scientific">Acaulospora colombiana</name>
    <dbReference type="NCBI Taxonomy" id="27376"/>
    <lineage>
        <taxon>Eukaryota</taxon>
        <taxon>Fungi</taxon>
        <taxon>Fungi incertae sedis</taxon>
        <taxon>Mucoromycota</taxon>
        <taxon>Glomeromycotina</taxon>
        <taxon>Glomeromycetes</taxon>
        <taxon>Diversisporales</taxon>
        <taxon>Acaulosporaceae</taxon>
        <taxon>Acaulospora</taxon>
    </lineage>
</organism>
<keyword evidence="2" id="KW-1185">Reference proteome</keyword>
<proteinExistence type="predicted"/>
<sequence length="53" mass="5499">TVVVTGGSCGIDHAFICVKAGVNAAIIYRSAKDVEIVAFKVAQDYGVTAKTLQ</sequence>